<evidence type="ECO:0000259" key="7">
    <source>
        <dbReference type="Pfam" id="PF01494"/>
    </source>
</evidence>
<dbReference type="GO" id="GO:0071949">
    <property type="term" value="F:FAD binding"/>
    <property type="evidence" value="ECO:0007669"/>
    <property type="project" value="InterPro"/>
</dbReference>
<dbReference type="SUPFAM" id="SSF48264">
    <property type="entry name" value="Cytochrome P450"/>
    <property type="match status" value="1"/>
</dbReference>
<dbReference type="GO" id="GO:0020037">
    <property type="term" value="F:heme binding"/>
    <property type="evidence" value="ECO:0007669"/>
    <property type="project" value="InterPro"/>
</dbReference>
<dbReference type="GO" id="GO:0004497">
    <property type="term" value="F:monooxygenase activity"/>
    <property type="evidence" value="ECO:0007669"/>
    <property type="project" value="InterPro"/>
</dbReference>
<dbReference type="KEGG" id="ela:UCREL1_8000"/>
<dbReference type="InterPro" id="IPR036188">
    <property type="entry name" value="FAD/NAD-bd_sf"/>
</dbReference>
<dbReference type="Pfam" id="PF01494">
    <property type="entry name" value="FAD_binding_3"/>
    <property type="match status" value="1"/>
</dbReference>
<dbReference type="InterPro" id="IPR050562">
    <property type="entry name" value="FAD_mOase_fung"/>
</dbReference>
<keyword evidence="4" id="KW-0285">Flavoprotein</keyword>
<dbReference type="GO" id="GO:0005506">
    <property type="term" value="F:iron ion binding"/>
    <property type="evidence" value="ECO:0007669"/>
    <property type="project" value="InterPro"/>
</dbReference>
<proteinExistence type="inferred from homology"/>
<evidence type="ECO:0000256" key="2">
    <source>
        <dbReference type="ARBA" id="ARBA00005179"/>
    </source>
</evidence>
<dbReference type="Pfam" id="PF00067">
    <property type="entry name" value="p450"/>
    <property type="match status" value="1"/>
</dbReference>
<dbReference type="EMBL" id="KB706951">
    <property type="protein sequence ID" value="EMR64999.1"/>
    <property type="molecule type" value="Genomic_DNA"/>
</dbReference>
<dbReference type="SUPFAM" id="SSF51905">
    <property type="entry name" value="FAD/NAD(P)-binding domain"/>
    <property type="match status" value="1"/>
</dbReference>
<dbReference type="AlphaFoldDB" id="M7SFF6"/>
<evidence type="ECO:0000313" key="9">
    <source>
        <dbReference type="Proteomes" id="UP000012174"/>
    </source>
</evidence>
<protein>
    <submittedName>
        <fullName evidence="8">Putative fad binding domain-containing protein</fullName>
    </submittedName>
</protein>
<dbReference type="OrthoDB" id="2431938at2759"/>
<dbReference type="PRINTS" id="PR00420">
    <property type="entry name" value="RNGMNOXGNASE"/>
</dbReference>
<sequence length="513" mass="56892">MITKHGYPFFLLLRSQLVEILYTSLLEKKANLSLGAEVIDIKTDEDEVRVHLKGGSVQKGSIVIGADGVHSKTRMLMQGLREKLPAGDVDRSPMVSSFYGIFGRAPNDFGIKESELFESRGTGVAIQGFATKDTVHFVTLKPLPEQTTASRKYTPEEMEEYAESLSNITVFPGVKFGDIWSRTDKEVARMLNQEEGFLDQWHHGRVVLVGDAVHKMTSLSGIGLTCDLHSAAALTNELQTLLSPIRSPAAAGSVSEAFDRYQKTRQGEAKQLWSYGFSMTRELTQKSWASRFWAAYILPWIDMEMIAGGILVSLLVIRHGQILSYVPFEGKHGTWMQDDTEHKGAAASTEEGYSAARERNRFWLHGDRLLVIVTGRRLPYRDLAVVAWAVYGVGRKTGKKGDWVAGRFIPPETTIVTPQYVISRREDYFVRAREFIPERWTSSPELVLNPGASAPFGTGAASCVGRVLATTIMKCTVARLVRKYTFSLAPGLQQPLVKNCAMGDDEDPSCVCG</sequence>
<dbReference type="InterPro" id="IPR036396">
    <property type="entry name" value="Cyt_P450_sf"/>
</dbReference>
<reference evidence="9" key="1">
    <citation type="journal article" date="2013" name="Genome Announc.">
        <title>Draft genome sequence of the grapevine dieback fungus Eutypa lata UCR-EL1.</title>
        <authorList>
            <person name="Blanco-Ulate B."/>
            <person name="Rolshausen P.E."/>
            <person name="Cantu D."/>
        </authorList>
    </citation>
    <scope>NUCLEOTIDE SEQUENCE [LARGE SCALE GENOMIC DNA]</scope>
    <source>
        <strain evidence="9">UCR-EL1</strain>
    </source>
</reference>
<organism evidence="8 9">
    <name type="scientific">Eutypa lata (strain UCR-EL1)</name>
    <name type="common">Grapevine dieback disease fungus</name>
    <name type="synonym">Eutypa armeniacae</name>
    <dbReference type="NCBI Taxonomy" id="1287681"/>
    <lineage>
        <taxon>Eukaryota</taxon>
        <taxon>Fungi</taxon>
        <taxon>Dikarya</taxon>
        <taxon>Ascomycota</taxon>
        <taxon>Pezizomycotina</taxon>
        <taxon>Sordariomycetes</taxon>
        <taxon>Xylariomycetidae</taxon>
        <taxon>Xylariales</taxon>
        <taxon>Diatrypaceae</taxon>
        <taxon>Eutypa</taxon>
    </lineage>
</organism>
<name>M7SFF6_EUTLA</name>
<keyword evidence="5" id="KW-0274">FAD</keyword>
<evidence type="ECO:0000313" key="8">
    <source>
        <dbReference type="EMBL" id="EMR64999.1"/>
    </source>
</evidence>
<dbReference type="Proteomes" id="UP000012174">
    <property type="component" value="Unassembled WGS sequence"/>
</dbReference>
<evidence type="ECO:0000256" key="3">
    <source>
        <dbReference type="ARBA" id="ARBA00007992"/>
    </source>
</evidence>
<gene>
    <name evidence="8" type="ORF">UCREL1_8000</name>
</gene>
<dbReference type="PANTHER" id="PTHR47356">
    <property type="entry name" value="FAD-DEPENDENT MONOOXYGENASE ASQG-RELATED"/>
    <property type="match status" value="1"/>
</dbReference>
<evidence type="ECO:0000256" key="6">
    <source>
        <dbReference type="ARBA" id="ARBA00023002"/>
    </source>
</evidence>
<comment type="pathway">
    <text evidence="2">Secondary metabolite biosynthesis.</text>
</comment>
<dbReference type="InterPro" id="IPR001128">
    <property type="entry name" value="Cyt_P450"/>
</dbReference>
<comment type="similarity">
    <text evidence="3">Belongs to the paxM FAD-dependent monooxygenase family.</text>
</comment>
<dbReference type="Gene3D" id="3.50.50.60">
    <property type="entry name" value="FAD/NAD(P)-binding domain"/>
    <property type="match status" value="1"/>
</dbReference>
<evidence type="ECO:0000256" key="5">
    <source>
        <dbReference type="ARBA" id="ARBA00022827"/>
    </source>
</evidence>
<keyword evidence="6" id="KW-0560">Oxidoreductase</keyword>
<dbReference type="GO" id="GO:0016705">
    <property type="term" value="F:oxidoreductase activity, acting on paired donors, with incorporation or reduction of molecular oxygen"/>
    <property type="evidence" value="ECO:0007669"/>
    <property type="project" value="InterPro"/>
</dbReference>
<keyword evidence="9" id="KW-1185">Reference proteome</keyword>
<dbReference type="PANTHER" id="PTHR47356:SF2">
    <property type="entry name" value="FAD-BINDING DOMAIN-CONTAINING PROTEIN-RELATED"/>
    <property type="match status" value="1"/>
</dbReference>
<dbReference type="Gene3D" id="1.10.630.10">
    <property type="entry name" value="Cytochrome P450"/>
    <property type="match status" value="1"/>
</dbReference>
<dbReference type="eggNOG" id="KOG0158">
    <property type="taxonomic scope" value="Eukaryota"/>
</dbReference>
<evidence type="ECO:0000256" key="4">
    <source>
        <dbReference type="ARBA" id="ARBA00022630"/>
    </source>
</evidence>
<evidence type="ECO:0000256" key="1">
    <source>
        <dbReference type="ARBA" id="ARBA00001974"/>
    </source>
</evidence>
<dbReference type="InterPro" id="IPR002938">
    <property type="entry name" value="FAD-bd"/>
</dbReference>
<accession>M7SFF6</accession>
<comment type="cofactor">
    <cofactor evidence="1">
        <name>FAD</name>
        <dbReference type="ChEBI" id="CHEBI:57692"/>
    </cofactor>
</comment>
<feature type="domain" description="FAD-binding" evidence="7">
    <location>
        <begin position="16"/>
        <end position="243"/>
    </location>
</feature>
<dbReference type="HOGENOM" id="CLU_531025_0_0_1"/>